<evidence type="ECO:0000313" key="2">
    <source>
        <dbReference type="Proteomes" id="UP000812440"/>
    </source>
</evidence>
<gene>
    <name evidence="1" type="ORF">GDO86_004662</name>
</gene>
<sequence>MKVFYFKRYSTLLKLSIELRCLCRHPCLPCCNPFVVALAVGTGGSLVSSPVAASGKTERPGVKHLYNLMSPASMAFSNNQILMKQYTHAVTNRFLSPPFINIY</sequence>
<evidence type="ECO:0000313" key="1">
    <source>
        <dbReference type="EMBL" id="KAG8452942.1"/>
    </source>
</evidence>
<proteinExistence type="predicted"/>
<comment type="caution">
    <text evidence="1">The sequence shown here is derived from an EMBL/GenBank/DDBJ whole genome shotgun (WGS) entry which is preliminary data.</text>
</comment>
<accession>A0A8T2K977</accession>
<reference evidence="1" key="1">
    <citation type="thesis" date="2020" institute="ProQuest LLC" country="789 East Eisenhower Parkway, Ann Arbor, MI, USA">
        <title>Comparative Genomics and Chromosome Evolution.</title>
        <authorList>
            <person name="Mudd A.B."/>
        </authorList>
    </citation>
    <scope>NUCLEOTIDE SEQUENCE</scope>
    <source>
        <strain evidence="1">Female2</strain>
        <tissue evidence="1">Blood</tissue>
    </source>
</reference>
<name>A0A8T2K977_9PIPI</name>
<organism evidence="1 2">
    <name type="scientific">Hymenochirus boettgeri</name>
    <name type="common">Congo dwarf clawed frog</name>
    <dbReference type="NCBI Taxonomy" id="247094"/>
    <lineage>
        <taxon>Eukaryota</taxon>
        <taxon>Metazoa</taxon>
        <taxon>Chordata</taxon>
        <taxon>Craniata</taxon>
        <taxon>Vertebrata</taxon>
        <taxon>Euteleostomi</taxon>
        <taxon>Amphibia</taxon>
        <taxon>Batrachia</taxon>
        <taxon>Anura</taxon>
        <taxon>Pipoidea</taxon>
        <taxon>Pipidae</taxon>
        <taxon>Pipinae</taxon>
        <taxon>Hymenochirus</taxon>
    </lineage>
</organism>
<protein>
    <submittedName>
        <fullName evidence="1">Uncharacterized protein</fullName>
    </submittedName>
</protein>
<dbReference type="Proteomes" id="UP000812440">
    <property type="component" value="Chromosome 2"/>
</dbReference>
<dbReference type="AlphaFoldDB" id="A0A8T2K977"/>
<keyword evidence="2" id="KW-1185">Reference proteome</keyword>
<dbReference type="EMBL" id="JAACNH010000002">
    <property type="protein sequence ID" value="KAG8452942.1"/>
    <property type="molecule type" value="Genomic_DNA"/>
</dbReference>